<evidence type="ECO:0000256" key="5">
    <source>
        <dbReference type="ARBA" id="ARBA00022692"/>
    </source>
</evidence>
<evidence type="ECO:0000259" key="9">
    <source>
        <dbReference type="Pfam" id="PF13231"/>
    </source>
</evidence>
<dbReference type="EMBL" id="MFVT01000008">
    <property type="protein sequence ID" value="OGJ04262.1"/>
    <property type="molecule type" value="Genomic_DNA"/>
</dbReference>
<feature type="transmembrane region" description="Helical" evidence="8">
    <location>
        <begin position="55"/>
        <end position="73"/>
    </location>
</feature>
<dbReference type="GO" id="GO:0009103">
    <property type="term" value="P:lipopolysaccharide biosynthetic process"/>
    <property type="evidence" value="ECO:0007669"/>
    <property type="project" value="UniProtKB-ARBA"/>
</dbReference>
<dbReference type="Proteomes" id="UP000176826">
    <property type="component" value="Unassembled WGS sequence"/>
</dbReference>
<accession>A0A1F6YD27</accession>
<evidence type="ECO:0000313" key="11">
    <source>
        <dbReference type="Proteomes" id="UP000176826"/>
    </source>
</evidence>
<keyword evidence="6 8" id="KW-1133">Transmembrane helix</keyword>
<feature type="transmembrane region" description="Helical" evidence="8">
    <location>
        <begin position="188"/>
        <end position="210"/>
    </location>
</feature>
<evidence type="ECO:0000256" key="4">
    <source>
        <dbReference type="ARBA" id="ARBA00022679"/>
    </source>
</evidence>
<name>A0A1F6YD27_9BACT</name>
<feature type="transmembrane region" description="Helical" evidence="8">
    <location>
        <begin position="258"/>
        <end position="273"/>
    </location>
</feature>
<evidence type="ECO:0000256" key="2">
    <source>
        <dbReference type="ARBA" id="ARBA00022475"/>
    </source>
</evidence>
<comment type="subcellular location">
    <subcellularLocation>
        <location evidence="1">Cell membrane</location>
        <topology evidence="1">Multi-pass membrane protein</topology>
    </subcellularLocation>
</comment>
<dbReference type="Pfam" id="PF13231">
    <property type="entry name" value="PMT_2"/>
    <property type="match status" value="1"/>
</dbReference>
<feature type="transmembrane region" description="Helical" evidence="8">
    <location>
        <begin position="306"/>
        <end position="326"/>
    </location>
</feature>
<proteinExistence type="predicted"/>
<keyword evidence="2" id="KW-1003">Cell membrane</keyword>
<keyword evidence="5 8" id="KW-0812">Transmembrane</keyword>
<dbReference type="PANTHER" id="PTHR33908:SF11">
    <property type="entry name" value="MEMBRANE PROTEIN"/>
    <property type="match status" value="1"/>
</dbReference>
<feature type="transmembrane region" description="Helical" evidence="8">
    <location>
        <begin position="279"/>
        <end position="299"/>
    </location>
</feature>
<dbReference type="AlphaFoldDB" id="A0A1F6YD27"/>
<dbReference type="InterPro" id="IPR050297">
    <property type="entry name" value="LipidA_mod_glycosyltrf_83"/>
</dbReference>
<comment type="caution">
    <text evidence="10">The sequence shown here is derived from an EMBL/GenBank/DDBJ whole genome shotgun (WGS) entry which is preliminary data.</text>
</comment>
<evidence type="ECO:0000256" key="8">
    <source>
        <dbReference type="SAM" id="Phobius"/>
    </source>
</evidence>
<evidence type="ECO:0000256" key="6">
    <source>
        <dbReference type="ARBA" id="ARBA00022989"/>
    </source>
</evidence>
<dbReference type="PANTHER" id="PTHR33908">
    <property type="entry name" value="MANNOSYLTRANSFERASE YKCB-RELATED"/>
    <property type="match status" value="1"/>
</dbReference>
<feature type="transmembrane region" description="Helical" evidence="8">
    <location>
        <begin position="154"/>
        <end position="176"/>
    </location>
</feature>
<evidence type="ECO:0000256" key="1">
    <source>
        <dbReference type="ARBA" id="ARBA00004651"/>
    </source>
</evidence>
<keyword evidence="3" id="KW-0328">Glycosyltransferase</keyword>
<dbReference type="InterPro" id="IPR038731">
    <property type="entry name" value="RgtA/B/C-like"/>
</dbReference>
<feature type="transmembrane region" description="Helical" evidence="8">
    <location>
        <begin position="230"/>
        <end position="251"/>
    </location>
</feature>
<evidence type="ECO:0000256" key="3">
    <source>
        <dbReference type="ARBA" id="ARBA00022676"/>
    </source>
</evidence>
<dbReference type="GO" id="GO:0005886">
    <property type="term" value="C:plasma membrane"/>
    <property type="evidence" value="ECO:0007669"/>
    <property type="project" value="UniProtKB-SubCell"/>
</dbReference>
<keyword evidence="4" id="KW-0808">Transferase</keyword>
<sequence length="463" mass="53267">MENKNTHRDIWIVALAIISFALWKLSSLQFRFGDENVYFYMSDAILRGFIPYKDFFFADPPFFIYMMAIFKAIFGSHIILFKTLPILFDSLSAILIYLLLRKNNIFAALGPIFYLFSFTILSTSDYVTGAEVMMFFILLALYSDQNKKHFWSGAFWALACLSKLYAGPALLGFLFYKLISKEFLPARNIILGGLAATIVILLPFFILAPHQVFYDLIIHQFNRPTGINKWNILSVFARFEWLLIISSLLGMFIAKNKSWIYPLIFSAVFFLLYKDLYYLYLHLLLPFIIFLAVEFAAFLNKKREEIAWAFIVFYIFVSFYSISGYVNTYGPQGIFNQPEEIAEALKTAPEDFPAYGAQEIAPLVALMSGRKIFGNVIDTNTQNFAAETQNLDLISEKATKNGIYLVARVANYPEQNMQDTGFEGYFNKKIFDSSCKFYKSFDRNSPGDPLNQVTIYKCHKTAD</sequence>
<evidence type="ECO:0000256" key="7">
    <source>
        <dbReference type="ARBA" id="ARBA00023136"/>
    </source>
</evidence>
<organism evidence="10 11">
    <name type="scientific">Candidatus Nomurabacteria bacterium RIFCSPLOWO2_12_FULL_41_10</name>
    <dbReference type="NCBI Taxonomy" id="1801795"/>
    <lineage>
        <taxon>Bacteria</taxon>
        <taxon>Candidatus Nomuraibacteriota</taxon>
    </lineage>
</organism>
<protein>
    <recommendedName>
        <fullName evidence="9">Glycosyltransferase RgtA/B/C/D-like domain-containing protein</fullName>
    </recommendedName>
</protein>
<feature type="transmembrane region" description="Helical" evidence="8">
    <location>
        <begin position="112"/>
        <end position="142"/>
    </location>
</feature>
<evidence type="ECO:0000313" key="10">
    <source>
        <dbReference type="EMBL" id="OGJ04262.1"/>
    </source>
</evidence>
<feature type="transmembrane region" description="Helical" evidence="8">
    <location>
        <begin position="6"/>
        <end position="23"/>
    </location>
</feature>
<feature type="domain" description="Glycosyltransferase RgtA/B/C/D-like" evidence="9">
    <location>
        <begin position="60"/>
        <end position="204"/>
    </location>
</feature>
<keyword evidence="7 8" id="KW-0472">Membrane</keyword>
<gene>
    <name evidence="10" type="ORF">A3F97_02135</name>
</gene>
<dbReference type="GO" id="GO:0016763">
    <property type="term" value="F:pentosyltransferase activity"/>
    <property type="evidence" value="ECO:0007669"/>
    <property type="project" value="TreeGrafter"/>
</dbReference>
<reference evidence="10 11" key="1">
    <citation type="journal article" date="2016" name="Nat. Commun.">
        <title>Thousands of microbial genomes shed light on interconnected biogeochemical processes in an aquifer system.</title>
        <authorList>
            <person name="Anantharaman K."/>
            <person name="Brown C.T."/>
            <person name="Hug L.A."/>
            <person name="Sharon I."/>
            <person name="Castelle C.J."/>
            <person name="Probst A.J."/>
            <person name="Thomas B.C."/>
            <person name="Singh A."/>
            <person name="Wilkins M.J."/>
            <person name="Karaoz U."/>
            <person name="Brodie E.L."/>
            <person name="Williams K.H."/>
            <person name="Hubbard S.S."/>
            <person name="Banfield J.F."/>
        </authorList>
    </citation>
    <scope>NUCLEOTIDE SEQUENCE [LARGE SCALE GENOMIC DNA]</scope>
</reference>